<dbReference type="GO" id="GO:0005886">
    <property type="term" value="C:plasma membrane"/>
    <property type="evidence" value="ECO:0007669"/>
    <property type="project" value="TreeGrafter"/>
</dbReference>
<feature type="transmembrane region" description="Helical" evidence="4">
    <location>
        <begin position="187"/>
        <end position="206"/>
    </location>
</feature>
<dbReference type="EC" id="2.7.7.65" evidence="1"/>
<dbReference type="InterPro" id="IPR043128">
    <property type="entry name" value="Rev_trsase/Diguanyl_cyclase"/>
</dbReference>
<evidence type="ECO:0000256" key="3">
    <source>
        <dbReference type="SAM" id="MobiDB-lite"/>
    </source>
</evidence>
<keyword evidence="4" id="KW-0812">Transmembrane</keyword>
<dbReference type="GO" id="GO:0043709">
    <property type="term" value="P:cell adhesion involved in single-species biofilm formation"/>
    <property type="evidence" value="ECO:0007669"/>
    <property type="project" value="TreeGrafter"/>
</dbReference>
<keyword evidence="7" id="KW-1185">Reference proteome</keyword>
<feature type="transmembrane region" description="Helical" evidence="4">
    <location>
        <begin position="47"/>
        <end position="66"/>
    </location>
</feature>
<feature type="transmembrane region" description="Helical" evidence="4">
    <location>
        <begin position="108"/>
        <end position="128"/>
    </location>
</feature>
<keyword evidence="4" id="KW-0472">Membrane</keyword>
<feature type="transmembrane region" description="Helical" evidence="4">
    <location>
        <begin position="134"/>
        <end position="151"/>
    </location>
</feature>
<dbReference type="Proteomes" id="UP000198552">
    <property type="component" value="Unassembled WGS sequence"/>
</dbReference>
<sequence length="402" mass="43501">MRHCDSQALSSPGSSADAHVRGTGPRGLQARVLDLLLTREPHQRIRLGMCLLAALLMLCGIAAMYLSASAGLASLQAVHWWTLTACAIFALAYTLIRSGYSRRWRDPALTLFQCLAAMTCVAAAYVIALPARGLVLPLVAVILMFGVFGLAPRQMMAVLVYSLVLFSLTIAGVQWRQPEGGPPWPLAGAYLIVTAVVLLSSTFLILRAHAIRAKLHRQKVQLALAVEQVREMATRDELTGLPNRRCMLEMLHAQREQARRDARPVLVAQLDLDHFKVINDTCGHAGGDAVLQGFAHQVSRCLRAGDTLARWGGEEFVLLMVGVVPHDGAGMLARVLAAAATPVRLPDGNSVRLTVSIGVARLRPHESVDAVLQRADAALYAAKHQGRNRIAWAPGDAPEWIA</sequence>
<reference evidence="7" key="1">
    <citation type="submission" date="2016-10" db="EMBL/GenBank/DDBJ databases">
        <authorList>
            <person name="Varghese N."/>
            <person name="Submissions S."/>
        </authorList>
    </citation>
    <scope>NUCLEOTIDE SEQUENCE [LARGE SCALE GENOMIC DNA]</scope>
    <source>
        <strain evidence="7">EPL6</strain>
    </source>
</reference>
<dbReference type="SMART" id="SM00267">
    <property type="entry name" value="GGDEF"/>
    <property type="match status" value="1"/>
</dbReference>
<dbReference type="PROSITE" id="PS50887">
    <property type="entry name" value="GGDEF"/>
    <property type="match status" value="1"/>
</dbReference>
<gene>
    <name evidence="6" type="ORF">SAMN05428957_102464</name>
</gene>
<evidence type="ECO:0000256" key="4">
    <source>
        <dbReference type="SAM" id="Phobius"/>
    </source>
</evidence>
<comment type="catalytic activity">
    <reaction evidence="2">
        <text>2 GTP = 3',3'-c-di-GMP + 2 diphosphate</text>
        <dbReference type="Rhea" id="RHEA:24898"/>
        <dbReference type="ChEBI" id="CHEBI:33019"/>
        <dbReference type="ChEBI" id="CHEBI:37565"/>
        <dbReference type="ChEBI" id="CHEBI:58805"/>
        <dbReference type="EC" id="2.7.7.65"/>
    </reaction>
</comment>
<evidence type="ECO:0000256" key="2">
    <source>
        <dbReference type="ARBA" id="ARBA00034247"/>
    </source>
</evidence>
<dbReference type="PANTHER" id="PTHR45138:SF9">
    <property type="entry name" value="DIGUANYLATE CYCLASE DGCM-RELATED"/>
    <property type="match status" value="1"/>
</dbReference>
<dbReference type="AlphaFoldDB" id="A0A1G9QPB6"/>
<keyword evidence="4" id="KW-1133">Transmembrane helix</keyword>
<dbReference type="CDD" id="cd01949">
    <property type="entry name" value="GGDEF"/>
    <property type="match status" value="1"/>
</dbReference>
<evidence type="ECO:0000313" key="6">
    <source>
        <dbReference type="EMBL" id="SDM12691.1"/>
    </source>
</evidence>
<protein>
    <recommendedName>
        <fullName evidence="1">diguanylate cyclase</fullName>
        <ecNumber evidence="1">2.7.7.65</ecNumber>
    </recommendedName>
</protein>
<evidence type="ECO:0000313" key="7">
    <source>
        <dbReference type="Proteomes" id="UP000198552"/>
    </source>
</evidence>
<dbReference type="GO" id="GO:1902201">
    <property type="term" value="P:negative regulation of bacterial-type flagellum-dependent cell motility"/>
    <property type="evidence" value="ECO:0007669"/>
    <property type="project" value="TreeGrafter"/>
</dbReference>
<dbReference type="Pfam" id="PF00990">
    <property type="entry name" value="GGDEF"/>
    <property type="match status" value="1"/>
</dbReference>
<feature type="domain" description="GGDEF" evidence="5">
    <location>
        <begin position="263"/>
        <end position="395"/>
    </location>
</feature>
<evidence type="ECO:0000256" key="1">
    <source>
        <dbReference type="ARBA" id="ARBA00012528"/>
    </source>
</evidence>
<dbReference type="InterPro" id="IPR050469">
    <property type="entry name" value="Diguanylate_Cyclase"/>
</dbReference>
<dbReference type="InterPro" id="IPR029787">
    <property type="entry name" value="Nucleotide_cyclase"/>
</dbReference>
<dbReference type="RefSeq" id="WP_245703841.1">
    <property type="nucleotide sequence ID" value="NZ_FNHP01000002.1"/>
</dbReference>
<dbReference type="PANTHER" id="PTHR45138">
    <property type="entry name" value="REGULATORY COMPONENTS OF SENSORY TRANSDUCTION SYSTEM"/>
    <property type="match status" value="1"/>
</dbReference>
<evidence type="ECO:0000259" key="5">
    <source>
        <dbReference type="PROSITE" id="PS50887"/>
    </source>
</evidence>
<dbReference type="NCBIfam" id="TIGR00254">
    <property type="entry name" value="GGDEF"/>
    <property type="match status" value="1"/>
</dbReference>
<dbReference type="SUPFAM" id="SSF55073">
    <property type="entry name" value="Nucleotide cyclase"/>
    <property type="match status" value="1"/>
</dbReference>
<accession>A0A1G9QPB6</accession>
<feature type="transmembrane region" description="Helical" evidence="4">
    <location>
        <begin position="78"/>
        <end position="96"/>
    </location>
</feature>
<dbReference type="FunFam" id="3.30.70.270:FF:000001">
    <property type="entry name" value="Diguanylate cyclase domain protein"/>
    <property type="match status" value="1"/>
</dbReference>
<dbReference type="STRING" id="1527607.SAMN05428957_102464"/>
<organism evidence="6 7">
    <name type="scientific">Oryzisolibacter propanilivorax</name>
    <dbReference type="NCBI Taxonomy" id="1527607"/>
    <lineage>
        <taxon>Bacteria</taxon>
        <taxon>Pseudomonadati</taxon>
        <taxon>Pseudomonadota</taxon>
        <taxon>Betaproteobacteria</taxon>
        <taxon>Burkholderiales</taxon>
        <taxon>Comamonadaceae</taxon>
        <taxon>Oryzisolibacter</taxon>
    </lineage>
</organism>
<dbReference type="EMBL" id="FNHP01000002">
    <property type="protein sequence ID" value="SDM12691.1"/>
    <property type="molecule type" value="Genomic_DNA"/>
</dbReference>
<proteinExistence type="predicted"/>
<name>A0A1G9QPB6_9BURK</name>
<dbReference type="GO" id="GO:0052621">
    <property type="term" value="F:diguanylate cyclase activity"/>
    <property type="evidence" value="ECO:0007669"/>
    <property type="project" value="UniProtKB-EC"/>
</dbReference>
<feature type="region of interest" description="Disordered" evidence="3">
    <location>
        <begin position="1"/>
        <end position="23"/>
    </location>
</feature>
<dbReference type="Gene3D" id="3.30.70.270">
    <property type="match status" value="1"/>
</dbReference>
<dbReference type="InterPro" id="IPR000160">
    <property type="entry name" value="GGDEF_dom"/>
</dbReference>
<feature type="transmembrane region" description="Helical" evidence="4">
    <location>
        <begin position="158"/>
        <end position="175"/>
    </location>
</feature>